<protein>
    <submittedName>
        <fullName evidence="1">Uncharacterized protein</fullName>
    </submittedName>
</protein>
<proteinExistence type="predicted"/>
<name>A0A9Q3BVF7_9BASI</name>
<dbReference type="AlphaFoldDB" id="A0A9Q3BVF7"/>
<gene>
    <name evidence="1" type="ORF">O181_011590</name>
</gene>
<evidence type="ECO:0000313" key="2">
    <source>
        <dbReference type="Proteomes" id="UP000765509"/>
    </source>
</evidence>
<keyword evidence="2" id="KW-1185">Reference proteome</keyword>
<reference evidence="1" key="1">
    <citation type="submission" date="2021-03" db="EMBL/GenBank/DDBJ databases">
        <title>Draft genome sequence of rust myrtle Austropuccinia psidii MF-1, a brazilian biotype.</title>
        <authorList>
            <person name="Quecine M.C."/>
            <person name="Pachon D.M.R."/>
            <person name="Bonatelli M.L."/>
            <person name="Correr F.H."/>
            <person name="Franceschini L.M."/>
            <person name="Leite T.F."/>
            <person name="Margarido G.R.A."/>
            <person name="Almeida C.A."/>
            <person name="Ferrarezi J.A."/>
            <person name="Labate C.A."/>
        </authorList>
    </citation>
    <scope>NUCLEOTIDE SEQUENCE</scope>
    <source>
        <strain evidence="1">MF-1</strain>
    </source>
</reference>
<dbReference type="Proteomes" id="UP000765509">
    <property type="component" value="Unassembled WGS sequence"/>
</dbReference>
<comment type="caution">
    <text evidence="1">The sequence shown here is derived from an EMBL/GenBank/DDBJ whole genome shotgun (WGS) entry which is preliminary data.</text>
</comment>
<organism evidence="1 2">
    <name type="scientific">Austropuccinia psidii MF-1</name>
    <dbReference type="NCBI Taxonomy" id="1389203"/>
    <lineage>
        <taxon>Eukaryota</taxon>
        <taxon>Fungi</taxon>
        <taxon>Dikarya</taxon>
        <taxon>Basidiomycota</taxon>
        <taxon>Pucciniomycotina</taxon>
        <taxon>Pucciniomycetes</taxon>
        <taxon>Pucciniales</taxon>
        <taxon>Sphaerophragmiaceae</taxon>
        <taxon>Austropuccinia</taxon>
    </lineage>
</organism>
<dbReference type="OrthoDB" id="2447315at2759"/>
<dbReference type="EMBL" id="AVOT02002892">
    <property type="protein sequence ID" value="MBW0471875.1"/>
    <property type="molecule type" value="Genomic_DNA"/>
</dbReference>
<sequence length="106" mass="12402">MRDSFVGPFTIIIFIGENAVEVRPTEELSMKHPVIPVSLVNPYHQTGEYKFCFRNKRHSTQDVVEVEDPPGTWKRSIHNIWSDLRTKKLIKINGWQKMPCQMVTFT</sequence>
<accession>A0A9Q3BVF7</accession>
<evidence type="ECO:0000313" key="1">
    <source>
        <dbReference type="EMBL" id="MBW0471875.1"/>
    </source>
</evidence>